<dbReference type="Pfam" id="PF07715">
    <property type="entry name" value="Plug"/>
    <property type="match status" value="1"/>
</dbReference>
<feature type="signal peptide" evidence="16">
    <location>
        <begin position="1"/>
        <end position="30"/>
    </location>
</feature>
<evidence type="ECO:0000313" key="19">
    <source>
        <dbReference type="EMBL" id="OIJ41064.1"/>
    </source>
</evidence>
<keyword evidence="7 16" id="KW-0732">Signal</keyword>
<comment type="subcellular location">
    <subcellularLocation>
        <location evidence="1 14">Cell outer membrane</location>
        <topology evidence="1 14">Multi-pass membrane protein</topology>
    </subcellularLocation>
</comment>
<keyword evidence="8" id="KW-0408">Iron</keyword>
<evidence type="ECO:0000256" key="9">
    <source>
        <dbReference type="ARBA" id="ARBA00023065"/>
    </source>
</evidence>
<dbReference type="InterPro" id="IPR039426">
    <property type="entry name" value="TonB-dep_rcpt-like"/>
</dbReference>
<evidence type="ECO:0000256" key="7">
    <source>
        <dbReference type="ARBA" id="ARBA00022729"/>
    </source>
</evidence>
<dbReference type="InterPro" id="IPR010105">
    <property type="entry name" value="TonB_sidphr_rcpt"/>
</dbReference>
<keyword evidence="10 15" id="KW-0798">TonB box</keyword>
<evidence type="ECO:0000256" key="13">
    <source>
        <dbReference type="ARBA" id="ARBA00023237"/>
    </source>
</evidence>
<evidence type="ECO:0000256" key="12">
    <source>
        <dbReference type="ARBA" id="ARBA00023170"/>
    </source>
</evidence>
<evidence type="ECO:0000259" key="17">
    <source>
        <dbReference type="Pfam" id="PF00593"/>
    </source>
</evidence>
<name>A0A1S2N8V2_9BURK</name>
<keyword evidence="4 14" id="KW-1134">Transmembrane beta strand</keyword>
<evidence type="ECO:0000256" key="8">
    <source>
        <dbReference type="ARBA" id="ARBA00023004"/>
    </source>
</evidence>
<keyword evidence="5" id="KW-0410">Iron transport</keyword>
<keyword evidence="12 19" id="KW-0675">Receptor</keyword>
<dbReference type="Gene3D" id="2.170.130.10">
    <property type="entry name" value="TonB-dependent receptor, plug domain"/>
    <property type="match status" value="1"/>
</dbReference>
<dbReference type="Gene3D" id="2.40.170.20">
    <property type="entry name" value="TonB-dependent receptor, beta-barrel domain"/>
    <property type="match status" value="1"/>
</dbReference>
<dbReference type="GO" id="GO:0009279">
    <property type="term" value="C:cell outer membrane"/>
    <property type="evidence" value="ECO:0007669"/>
    <property type="project" value="UniProtKB-SubCell"/>
</dbReference>
<dbReference type="PANTHER" id="PTHR32552:SF74">
    <property type="entry name" value="HYDROXAMATE SIDEROPHORE RECEPTOR FHUE"/>
    <property type="match status" value="1"/>
</dbReference>
<dbReference type="NCBIfam" id="TIGR01783">
    <property type="entry name" value="TonB-siderophor"/>
    <property type="match status" value="1"/>
</dbReference>
<evidence type="ECO:0000256" key="11">
    <source>
        <dbReference type="ARBA" id="ARBA00023136"/>
    </source>
</evidence>
<dbReference type="GO" id="GO:0015891">
    <property type="term" value="P:siderophore transport"/>
    <property type="evidence" value="ECO:0007669"/>
    <property type="project" value="InterPro"/>
</dbReference>
<dbReference type="PROSITE" id="PS52016">
    <property type="entry name" value="TONB_DEPENDENT_REC_3"/>
    <property type="match status" value="1"/>
</dbReference>
<dbReference type="Pfam" id="PF00593">
    <property type="entry name" value="TonB_dep_Rec_b-barrel"/>
    <property type="match status" value="1"/>
</dbReference>
<dbReference type="InterPro" id="IPR037066">
    <property type="entry name" value="Plug_dom_sf"/>
</dbReference>
<sequence>MEKQVSATGRHKLKTLTVCVGLALPFVAQAQSTEASNTAAGTTSMPQVQVQAQKLADDVGSYTIGRTRTATPLDMSLRDTPQSVSVITQQRIEDQGLQTITDVANNVTGVSVNQYETHRGSFTARGFEVTNLQIDNIPTTWDAAWSAGEVLGSLALYDRVEVVRGATGLMTGAGTPSAALNLVRKRAFSKKLGGRIEATVGRWDKRHVMADVSTPLNESGSVRGRFVGEYGEGDSWIRYLENKDRTFYATVEADIGRDGTFSAGFSRQKMSPRGPMWGGLPYRYTDGSLIPENRSLTTAAPWAGYDNQYDNFFADYEHRFANGWNLRFTYTDATRDGDSRLLYLSGVPDRVSGAGLGAFAGSYVIQTKQKDFGVHASGPFSLFGREHQAAVGYLHANTDFYANNRLAEFPTTADGFAPPVADFNNWDPASYPAPVWGPQARYETSETTQQGLYGMARFSVTDQLKAIVGARVTKYEKEGGGQWQDPYAIKYSNEITPYAGLVFDLNDTYSLYASYTSIFQPQNNKDINGNLLDPIEGKASEAGIKGEFFDRRVNASLAVFHLKQDGLAQSAGMIDRDGPTGPLLPEAYYRAVDGATSKGIEMDVSGEIIPGLNANIGYAIFRAKDETGVDFNSIYPRKTLRAFASYRLPGAWSKLTVGGGVNWEGSTYTVDATVAPGIDGRMEQDSFALVNLMARYEFTKQLSAQLNVNNVTDKTHFAMFAAYNQITYGAPRNTSLTLRYRF</sequence>
<evidence type="ECO:0000256" key="5">
    <source>
        <dbReference type="ARBA" id="ARBA00022496"/>
    </source>
</evidence>
<proteinExistence type="inferred from homology"/>
<evidence type="ECO:0000256" key="2">
    <source>
        <dbReference type="ARBA" id="ARBA00009810"/>
    </source>
</evidence>
<keyword evidence="6 14" id="KW-0812">Transmembrane</keyword>
<evidence type="ECO:0000256" key="14">
    <source>
        <dbReference type="PROSITE-ProRule" id="PRU01360"/>
    </source>
</evidence>
<feature type="domain" description="TonB-dependent receptor plug" evidence="18">
    <location>
        <begin position="77"/>
        <end position="177"/>
    </location>
</feature>
<dbReference type="InterPro" id="IPR036942">
    <property type="entry name" value="Beta-barrel_TonB_sf"/>
</dbReference>
<dbReference type="InterPro" id="IPR000531">
    <property type="entry name" value="Beta-barrel_TonB"/>
</dbReference>
<dbReference type="PANTHER" id="PTHR32552">
    <property type="entry name" value="FERRICHROME IRON RECEPTOR-RELATED"/>
    <property type="match status" value="1"/>
</dbReference>
<protein>
    <submittedName>
        <fullName evidence="19">TonB-dependent siderophore receptor family protein</fullName>
    </submittedName>
</protein>
<dbReference type="RefSeq" id="WP_071362643.1">
    <property type="nucleotide sequence ID" value="NZ_JRYB01000001.1"/>
</dbReference>
<keyword evidence="9" id="KW-0406">Ion transport</keyword>
<evidence type="ECO:0000256" key="10">
    <source>
        <dbReference type="ARBA" id="ARBA00023077"/>
    </source>
</evidence>
<dbReference type="GO" id="GO:0015344">
    <property type="term" value="F:siderophore uptake transmembrane transporter activity"/>
    <property type="evidence" value="ECO:0007669"/>
    <property type="project" value="TreeGrafter"/>
</dbReference>
<dbReference type="SUPFAM" id="SSF56935">
    <property type="entry name" value="Porins"/>
    <property type="match status" value="1"/>
</dbReference>
<dbReference type="Proteomes" id="UP000180246">
    <property type="component" value="Unassembled WGS sequence"/>
</dbReference>
<comment type="similarity">
    <text evidence="2 14 15">Belongs to the TonB-dependent receptor family.</text>
</comment>
<evidence type="ECO:0000256" key="3">
    <source>
        <dbReference type="ARBA" id="ARBA00022448"/>
    </source>
</evidence>
<evidence type="ECO:0000256" key="16">
    <source>
        <dbReference type="SAM" id="SignalP"/>
    </source>
</evidence>
<keyword evidence="3 14" id="KW-0813">Transport</keyword>
<dbReference type="GO" id="GO:0038023">
    <property type="term" value="F:signaling receptor activity"/>
    <property type="evidence" value="ECO:0007669"/>
    <property type="project" value="InterPro"/>
</dbReference>
<dbReference type="CDD" id="cd01347">
    <property type="entry name" value="ligand_gated_channel"/>
    <property type="match status" value="1"/>
</dbReference>
<reference evidence="19 20" key="1">
    <citation type="submission" date="2014-10" db="EMBL/GenBank/DDBJ databases">
        <authorList>
            <person name="Seo M.-J."/>
            <person name="Seok Y.J."/>
            <person name="Cha I.-T."/>
        </authorList>
    </citation>
    <scope>NUCLEOTIDE SEQUENCE [LARGE SCALE GENOMIC DNA]</scope>
    <source>
        <strain evidence="19 20">NEU</strain>
    </source>
</reference>
<dbReference type="EMBL" id="JRYB01000001">
    <property type="protein sequence ID" value="OIJ41064.1"/>
    <property type="molecule type" value="Genomic_DNA"/>
</dbReference>
<comment type="caution">
    <text evidence="19">The sequence shown here is derived from an EMBL/GenBank/DDBJ whole genome shotgun (WGS) entry which is preliminary data.</text>
</comment>
<evidence type="ECO:0000256" key="15">
    <source>
        <dbReference type="RuleBase" id="RU003357"/>
    </source>
</evidence>
<organism evidence="19 20">
    <name type="scientific">Massilia timonae</name>
    <dbReference type="NCBI Taxonomy" id="47229"/>
    <lineage>
        <taxon>Bacteria</taxon>
        <taxon>Pseudomonadati</taxon>
        <taxon>Pseudomonadota</taxon>
        <taxon>Betaproteobacteria</taxon>
        <taxon>Burkholderiales</taxon>
        <taxon>Oxalobacteraceae</taxon>
        <taxon>Telluria group</taxon>
        <taxon>Massilia</taxon>
    </lineage>
</organism>
<keyword evidence="11 14" id="KW-0472">Membrane</keyword>
<evidence type="ECO:0000313" key="20">
    <source>
        <dbReference type="Proteomes" id="UP000180246"/>
    </source>
</evidence>
<feature type="domain" description="TonB-dependent receptor-like beta-barrel" evidence="17">
    <location>
        <begin position="275"/>
        <end position="711"/>
    </location>
</feature>
<accession>A0A1S2N8V2</accession>
<gene>
    <name evidence="19" type="ORF">LO55_3794</name>
</gene>
<dbReference type="AlphaFoldDB" id="A0A1S2N8V2"/>
<feature type="chain" id="PRO_5010196873" evidence="16">
    <location>
        <begin position="31"/>
        <end position="742"/>
    </location>
</feature>
<evidence type="ECO:0000256" key="4">
    <source>
        <dbReference type="ARBA" id="ARBA00022452"/>
    </source>
</evidence>
<evidence type="ECO:0000259" key="18">
    <source>
        <dbReference type="Pfam" id="PF07715"/>
    </source>
</evidence>
<keyword evidence="13 14" id="KW-0998">Cell outer membrane</keyword>
<evidence type="ECO:0000256" key="1">
    <source>
        <dbReference type="ARBA" id="ARBA00004571"/>
    </source>
</evidence>
<dbReference type="FunFam" id="2.170.130.10:FF:000010">
    <property type="entry name" value="Ferripyoverdine receptor"/>
    <property type="match status" value="1"/>
</dbReference>
<evidence type="ECO:0000256" key="6">
    <source>
        <dbReference type="ARBA" id="ARBA00022692"/>
    </source>
</evidence>
<dbReference type="InterPro" id="IPR012910">
    <property type="entry name" value="Plug_dom"/>
</dbReference>